<name>A0A2A4SVS7_9DELT</name>
<dbReference type="InterPro" id="IPR036457">
    <property type="entry name" value="PPM-type-like_dom_sf"/>
</dbReference>
<evidence type="ECO:0000313" key="5">
    <source>
        <dbReference type="Proteomes" id="UP000218113"/>
    </source>
</evidence>
<keyword evidence="1" id="KW-0378">Hydrolase</keyword>
<dbReference type="PANTHER" id="PTHR43156">
    <property type="entry name" value="STAGE II SPORULATION PROTEIN E-RELATED"/>
    <property type="match status" value="1"/>
</dbReference>
<accession>A0A2A4SVS7</accession>
<dbReference type="SMART" id="SM00331">
    <property type="entry name" value="PP2C_SIG"/>
    <property type="match status" value="1"/>
</dbReference>
<dbReference type="Pfam" id="PF07228">
    <property type="entry name" value="SpoIIE"/>
    <property type="match status" value="1"/>
</dbReference>
<dbReference type="AlphaFoldDB" id="A0A2A4SVS7"/>
<dbReference type="InterPro" id="IPR001932">
    <property type="entry name" value="PPM-type_phosphatase-like_dom"/>
</dbReference>
<gene>
    <name evidence="4" type="ORF">COB67_10805</name>
</gene>
<dbReference type="EMBL" id="NVSR01000114">
    <property type="protein sequence ID" value="PCI25322.1"/>
    <property type="molecule type" value="Genomic_DNA"/>
</dbReference>
<sequence>MPVNFRQRLSYHQAKITIIVALVLGLSLSLVQIFYDLAREKEEVSTTVRQVVEMFRESATDAVYNIDETEAQSVVNGLFKYSHILQVSVTDEVNIVLAHKSRAAEEGPFDWLAQFIFEDQDKYQVLLKQQDLDKVLGTLQITTDNYLILQNFVQRAGLLLLNDLLKNIVLSGILLLVFYYTLTQPLLVMARQVAAVDPSQPNKHLIDIPLRHRNNELGLLAQMSNRLLEGFEESLSQRLAVENELAKHRDQLEQLVVERTSELEHSLMKVEEANKNILDSLQYAKIIQSSLLPKQETLNSQLPHQFVIWQPRDIVGGDLYFMDTSEAGTILAVIDCTGHGVPGAFMTMLVVSALQRIIHDEGIHTPAAILEQLNRLVKMMLQQDQEDTLSNDGLDGAICLINTEKTQLLYAGACLPLHYIHQEQLHVVKADRHSIGYKNSKLDFNFTNHQVELKPGMSFYLYSDGLVEQLGGKKEISLGNRRLRSWLLSNHELSFPEQKKKLLQAFNEYRGNLDVQDDITMLGFRVY</sequence>
<organism evidence="4 5">
    <name type="scientific">SAR324 cluster bacterium</name>
    <dbReference type="NCBI Taxonomy" id="2024889"/>
    <lineage>
        <taxon>Bacteria</taxon>
        <taxon>Deltaproteobacteria</taxon>
        <taxon>SAR324 cluster</taxon>
    </lineage>
</organism>
<keyword evidence="2" id="KW-0472">Membrane</keyword>
<dbReference type="GO" id="GO:0016791">
    <property type="term" value="F:phosphatase activity"/>
    <property type="evidence" value="ECO:0007669"/>
    <property type="project" value="TreeGrafter"/>
</dbReference>
<comment type="caution">
    <text evidence="4">The sequence shown here is derived from an EMBL/GenBank/DDBJ whole genome shotgun (WGS) entry which is preliminary data.</text>
</comment>
<keyword evidence="2" id="KW-0812">Transmembrane</keyword>
<evidence type="ECO:0000256" key="2">
    <source>
        <dbReference type="SAM" id="Phobius"/>
    </source>
</evidence>
<dbReference type="Proteomes" id="UP000218113">
    <property type="component" value="Unassembled WGS sequence"/>
</dbReference>
<evidence type="ECO:0000256" key="1">
    <source>
        <dbReference type="ARBA" id="ARBA00022801"/>
    </source>
</evidence>
<proteinExistence type="predicted"/>
<reference evidence="5" key="1">
    <citation type="submission" date="2017-08" db="EMBL/GenBank/DDBJ databases">
        <title>A dynamic microbial community with high functional redundancy inhabits the cold, oxic subseafloor aquifer.</title>
        <authorList>
            <person name="Tully B.J."/>
            <person name="Wheat C.G."/>
            <person name="Glazer B.T."/>
            <person name="Huber J.A."/>
        </authorList>
    </citation>
    <scope>NUCLEOTIDE SEQUENCE [LARGE SCALE GENOMIC DNA]</scope>
</reference>
<protein>
    <recommendedName>
        <fullName evidence="3">PPM-type phosphatase domain-containing protein</fullName>
    </recommendedName>
</protein>
<dbReference type="InterPro" id="IPR052016">
    <property type="entry name" value="Bact_Sigma-Reg"/>
</dbReference>
<keyword evidence="2" id="KW-1133">Transmembrane helix</keyword>
<feature type="transmembrane region" description="Helical" evidence="2">
    <location>
        <begin position="16"/>
        <end position="35"/>
    </location>
</feature>
<dbReference type="PANTHER" id="PTHR43156:SF9">
    <property type="entry name" value="HAMP DOMAIN-CONTAINING PROTEIN"/>
    <property type="match status" value="1"/>
</dbReference>
<dbReference type="SUPFAM" id="SSF81606">
    <property type="entry name" value="PP2C-like"/>
    <property type="match status" value="1"/>
</dbReference>
<evidence type="ECO:0000313" key="4">
    <source>
        <dbReference type="EMBL" id="PCI25322.1"/>
    </source>
</evidence>
<evidence type="ECO:0000259" key="3">
    <source>
        <dbReference type="SMART" id="SM00331"/>
    </source>
</evidence>
<feature type="domain" description="PPM-type phosphatase" evidence="3">
    <location>
        <begin position="303"/>
        <end position="526"/>
    </location>
</feature>
<dbReference type="Gene3D" id="3.60.40.10">
    <property type="entry name" value="PPM-type phosphatase domain"/>
    <property type="match status" value="1"/>
</dbReference>